<protein>
    <submittedName>
        <fullName evidence="3">Uncharacterized protein</fullName>
    </submittedName>
</protein>
<sequence>MSTEFKQGEAYASLVEKGLFQHNGIKGPTSEVPKSLRDKKKLDTNPLANLKSAVSEQIQKLNDPETSSLPDLKVNNGFTKEEVLKEVVETAGFLEIEGAEEAKKKLMSILSGSGSNGSGSNGSGSNGSGSSGSGSNGSGSNGSGSNGSGSSDIARSHYIVDPENRSARYAWDKHGLQYAKSVEDEEEITILVEEQTERESMRSKDKKVSYYLVEIKDRDTGIYRRHIKTAADVEPLLDDWNDLETKLVIHTGKEKEKFTRKSTGGVKKFHWYACRRILRGKKSSMARDANTKCCVEFNLVEGIKVLLLNDLRKICGETKVNQWVMEGGERDLQQLPWQVEPQTYDEPNLACQTDQDKCSRKGKTWGQVQKDTYAQLGITTDEGTTPTTGPIIGGLESRVKQIEARVDGLTKEFCDYKGIFQSLVDTIEKNTLKLDKIDEDRLETRNAIKSLSERIDRIGRGTRGDSGISV</sequence>
<proteinExistence type="predicted"/>
<comment type="caution">
    <text evidence="3">The sequence shown here is derived from an EMBL/GenBank/DDBJ whole genome shotgun (WGS) entry which is preliminary data.</text>
</comment>
<evidence type="ECO:0000313" key="3">
    <source>
        <dbReference type="EMBL" id="GCB27613.1"/>
    </source>
</evidence>
<reference evidence="3 4" key="1">
    <citation type="submission" date="2016-09" db="EMBL/GenBank/DDBJ databases">
        <title>Aspergillus awamori IFM 58123T.</title>
        <authorList>
            <person name="Kusuya Y."/>
            <person name="Shimizu M."/>
            <person name="Takahashi H."/>
            <person name="Yaguchi T."/>
        </authorList>
    </citation>
    <scope>NUCLEOTIDE SEQUENCE [LARGE SCALE GENOMIC DNA]</scope>
    <source>
        <strain evidence="3 4">IFM 58123</strain>
    </source>
</reference>
<keyword evidence="1" id="KW-0175">Coiled coil</keyword>
<evidence type="ECO:0000256" key="1">
    <source>
        <dbReference type="SAM" id="Coils"/>
    </source>
</evidence>
<evidence type="ECO:0000256" key="2">
    <source>
        <dbReference type="SAM" id="MobiDB-lite"/>
    </source>
</evidence>
<name>A0A401L7R4_ASPAW</name>
<dbReference type="Proteomes" id="UP000286921">
    <property type="component" value="Unassembled WGS sequence"/>
</dbReference>
<feature type="compositionally biased region" description="Gly residues" evidence="2">
    <location>
        <begin position="114"/>
        <end position="147"/>
    </location>
</feature>
<dbReference type="EMBL" id="BDHI01000029">
    <property type="protein sequence ID" value="GCB27613.1"/>
    <property type="molecule type" value="Genomic_DNA"/>
</dbReference>
<feature type="region of interest" description="Disordered" evidence="2">
    <location>
        <begin position="22"/>
        <end position="76"/>
    </location>
</feature>
<feature type="region of interest" description="Disordered" evidence="2">
    <location>
        <begin position="113"/>
        <end position="154"/>
    </location>
</feature>
<organism evidence="3 4">
    <name type="scientific">Aspergillus awamori</name>
    <name type="common">Black koji mold</name>
    <dbReference type="NCBI Taxonomy" id="105351"/>
    <lineage>
        <taxon>Eukaryota</taxon>
        <taxon>Fungi</taxon>
        <taxon>Dikarya</taxon>
        <taxon>Ascomycota</taxon>
        <taxon>Pezizomycotina</taxon>
        <taxon>Eurotiomycetes</taxon>
        <taxon>Eurotiomycetidae</taxon>
        <taxon>Eurotiales</taxon>
        <taxon>Aspergillaceae</taxon>
        <taxon>Aspergillus</taxon>
    </lineage>
</organism>
<feature type="compositionally biased region" description="Basic and acidic residues" evidence="2">
    <location>
        <begin position="34"/>
        <end position="43"/>
    </location>
</feature>
<evidence type="ECO:0000313" key="4">
    <source>
        <dbReference type="Proteomes" id="UP000286921"/>
    </source>
</evidence>
<dbReference type="AlphaFoldDB" id="A0A401L7R4"/>
<feature type="coiled-coil region" evidence="1">
    <location>
        <begin position="392"/>
        <end position="454"/>
    </location>
</feature>
<accession>A0A401L7R4</accession>
<keyword evidence="4" id="KW-1185">Reference proteome</keyword>
<feature type="compositionally biased region" description="Polar residues" evidence="2">
    <location>
        <begin position="52"/>
        <end position="69"/>
    </location>
</feature>
<gene>
    <name evidence="3" type="ORF">AAWM_10498</name>
</gene>